<proteinExistence type="predicted"/>
<feature type="domain" description="Aminotransferase-like plant mobile" evidence="1">
    <location>
        <begin position="5"/>
        <end position="48"/>
    </location>
</feature>
<dbReference type="AlphaFoldDB" id="A0AAF0XRU5"/>
<reference evidence="2" key="2">
    <citation type="submission" date="2022-03" db="EMBL/GenBank/DDBJ databases">
        <title>Draft title - Genomic analysis of global carrot germplasm unveils the trajectory of domestication and the origin of high carotenoid orange carrot.</title>
        <authorList>
            <person name="Iorizzo M."/>
            <person name="Ellison S."/>
            <person name="Senalik D."/>
            <person name="Macko-Podgorni A."/>
            <person name="Grzebelus D."/>
            <person name="Bostan H."/>
            <person name="Rolling W."/>
            <person name="Curaba J."/>
            <person name="Simon P."/>
        </authorList>
    </citation>
    <scope>NUCLEOTIDE SEQUENCE</scope>
    <source>
        <tissue evidence="2">Leaf</tissue>
    </source>
</reference>
<evidence type="ECO:0000313" key="2">
    <source>
        <dbReference type="EMBL" id="WOH13121.1"/>
    </source>
</evidence>
<gene>
    <name evidence="2" type="ORF">DCAR_0832630</name>
</gene>
<reference evidence="2" key="1">
    <citation type="journal article" date="2016" name="Nat. Genet.">
        <title>A high-quality carrot genome assembly provides new insights into carotenoid accumulation and asterid genome evolution.</title>
        <authorList>
            <person name="Iorizzo M."/>
            <person name="Ellison S."/>
            <person name="Senalik D."/>
            <person name="Zeng P."/>
            <person name="Satapoomin P."/>
            <person name="Huang J."/>
            <person name="Bowman M."/>
            <person name="Iovene M."/>
            <person name="Sanseverino W."/>
            <person name="Cavagnaro P."/>
            <person name="Yildiz M."/>
            <person name="Macko-Podgorni A."/>
            <person name="Moranska E."/>
            <person name="Grzebelus E."/>
            <person name="Grzebelus D."/>
            <person name="Ashrafi H."/>
            <person name="Zheng Z."/>
            <person name="Cheng S."/>
            <person name="Spooner D."/>
            <person name="Van Deynze A."/>
            <person name="Simon P."/>
        </authorList>
    </citation>
    <scope>NUCLEOTIDE SEQUENCE</scope>
    <source>
        <tissue evidence="2">Leaf</tissue>
    </source>
</reference>
<keyword evidence="3" id="KW-1185">Reference proteome</keyword>
<dbReference type="Proteomes" id="UP000077755">
    <property type="component" value="Chromosome 8"/>
</dbReference>
<dbReference type="InterPro" id="IPR019557">
    <property type="entry name" value="AminoTfrase-like_pln_mobile"/>
</dbReference>
<dbReference type="EMBL" id="CP093350">
    <property type="protein sequence ID" value="WOH13121.1"/>
    <property type="molecule type" value="Genomic_DNA"/>
</dbReference>
<sequence>MTEDDEYEVGPRTGLARVPLIHWNIVEYHMPDRVLRQFGKPQHIPDPPTVVWERRAPLPR</sequence>
<name>A0AAF0XRU5_DAUCS</name>
<protein>
    <recommendedName>
        <fullName evidence="1">Aminotransferase-like plant mobile domain-containing protein</fullName>
    </recommendedName>
</protein>
<evidence type="ECO:0000313" key="3">
    <source>
        <dbReference type="Proteomes" id="UP000077755"/>
    </source>
</evidence>
<organism evidence="2 3">
    <name type="scientific">Daucus carota subsp. sativus</name>
    <name type="common">Carrot</name>
    <dbReference type="NCBI Taxonomy" id="79200"/>
    <lineage>
        <taxon>Eukaryota</taxon>
        <taxon>Viridiplantae</taxon>
        <taxon>Streptophyta</taxon>
        <taxon>Embryophyta</taxon>
        <taxon>Tracheophyta</taxon>
        <taxon>Spermatophyta</taxon>
        <taxon>Magnoliopsida</taxon>
        <taxon>eudicotyledons</taxon>
        <taxon>Gunneridae</taxon>
        <taxon>Pentapetalae</taxon>
        <taxon>asterids</taxon>
        <taxon>campanulids</taxon>
        <taxon>Apiales</taxon>
        <taxon>Apiaceae</taxon>
        <taxon>Apioideae</taxon>
        <taxon>Scandiceae</taxon>
        <taxon>Daucinae</taxon>
        <taxon>Daucus</taxon>
        <taxon>Daucus sect. Daucus</taxon>
    </lineage>
</organism>
<dbReference type="Pfam" id="PF10536">
    <property type="entry name" value="PMD"/>
    <property type="match status" value="1"/>
</dbReference>
<accession>A0AAF0XRU5</accession>
<evidence type="ECO:0000259" key="1">
    <source>
        <dbReference type="Pfam" id="PF10536"/>
    </source>
</evidence>